<dbReference type="EMBL" id="BKCJ011558454">
    <property type="protein sequence ID" value="GFD41731.1"/>
    <property type="molecule type" value="Genomic_DNA"/>
</dbReference>
<proteinExistence type="predicted"/>
<sequence>EEGEHPAPVDSLVVALPATDQAPSAEETELFETDESVATSPPHPAYCMTARISIPAPVPVPAWSDSEHHLLALFVLRAIELL</sequence>
<name>A0A699WAD4_TANCI</name>
<reference evidence="1" key="1">
    <citation type="journal article" date="2019" name="Sci. Rep.">
        <title>Draft genome of Tanacetum cinerariifolium, the natural source of mosquito coil.</title>
        <authorList>
            <person name="Yamashiro T."/>
            <person name="Shiraishi A."/>
            <person name="Satake H."/>
            <person name="Nakayama K."/>
        </authorList>
    </citation>
    <scope>NUCLEOTIDE SEQUENCE</scope>
</reference>
<comment type="caution">
    <text evidence="1">The sequence shown here is derived from an EMBL/GenBank/DDBJ whole genome shotgun (WGS) entry which is preliminary data.</text>
</comment>
<organism evidence="1">
    <name type="scientific">Tanacetum cinerariifolium</name>
    <name type="common">Dalmatian daisy</name>
    <name type="synonym">Chrysanthemum cinerariifolium</name>
    <dbReference type="NCBI Taxonomy" id="118510"/>
    <lineage>
        <taxon>Eukaryota</taxon>
        <taxon>Viridiplantae</taxon>
        <taxon>Streptophyta</taxon>
        <taxon>Embryophyta</taxon>
        <taxon>Tracheophyta</taxon>
        <taxon>Spermatophyta</taxon>
        <taxon>Magnoliopsida</taxon>
        <taxon>eudicotyledons</taxon>
        <taxon>Gunneridae</taxon>
        <taxon>Pentapetalae</taxon>
        <taxon>asterids</taxon>
        <taxon>campanulids</taxon>
        <taxon>Asterales</taxon>
        <taxon>Asteraceae</taxon>
        <taxon>Asteroideae</taxon>
        <taxon>Anthemideae</taxon>
        <taxon>Anthemidinae</taxon>
        <taxon>Tanacetum</taxon>
    </lineage>
</organism>
<accession>A0A699WAD4</accession>
<gene>
    <name evidence="1" type="ORF">Tci_913700</name>
</gene>
<protein>
    <submittedName>
        <fullName evidence="1">Uncharacterized protein</fullName>
    </submittedName>
</protein>
<evidence type="ECO:0000313" key="1">
    <source>
        <dbReference type="EMBL" id="GFD41731.1"/>
    </source>
</evidence>
<feature type="non-terminal residue" evidence="1">
    <location>
        <position position="1"/>
    </location>
</feature>
<dbReference type="AlphaFoldDB" id="A0A699WAD4"/>